<dbReference type="OrthoDB" id="3544130at2759"/>
<comment type="caution">
    <text evidence="1">The sequence shown here is derived from an EMBL/GenBank/DDBJ whole genome shotgun (WGS) entry which is preliminary data.</text>
</comment>
<evidence type="ECO:0000313" key="1">
    <source>
        <dbReference type="EMBL" id="THV44817.1"/>
    </source>
</evidence>
<sequence length="120" mass="13508">MVSRLEVIRGIIKSTPTGMEPDLSISQWLFYWRHEDRKARITANAAVFTVPATYGSPFVKLAPRARNFPAAVSVSSLRPFVSPYLFNLRDEDDDGFHALSPFTLFTRFLLDSSPKALTSI</sequence>
<organism evidence="1 2">
    <name type="scientific">Botrytis galanthina</name>
    <dbReference type="NCBI Taxonomy" id="278940"/>
    <lineage>
        <taxon>Eukaryota</taxon>
        <taxon>Fungi</taxon>
        <taxon>Dikarya</taxon>
        <taxon>Ascomycota</taxon>
        <taxon>Pezizomycotina</taxon>
        <taxon>Leotiomycetes</taxon>
        <taxon>Helotiales</taxon>
        <taxon>Sclerotiniaceae</taxon>
        <taxon>Botrytis</taxon>
    </lineage>
</organism>
<dbReference type="Proteomes" id="UP000308671">
    <property type="component" value="Unassembled WGS sequence"/>
</dbReference>
<dbReference type="AlphaFoldDB" id="A0A4S8QIT6"/>
<evidence type="ECO:0000313" key="2">
    <source>
        <dbReference type="Proteomes" id="UP000308671"/>
    </source>
</evidence>
<dbReference type="EMBL" id="PQXL01000572">
    <property type="protein sequence ID" value="THV44817.1"/>
    <property type="molecule type" value="Genomic_DNA"/>
</dbReference>
<keyword evidence="2" id="KW-1185">Reference proteome</keyword>
<accession>A0A4S8QIT6</accession>
<protein>
    <submittedName>
        <fullName evidence="1">Uncharacterized protein</fullName>
    </submittedName>
</protein>
<name>A0A4S8QIT6_9HELO</name>
<reference evidence="1 2" key="1">
    <citation type="submission" date="2017-12" db="EMBL/GenBank/DDBJ databases">
        <title>Comparative genomics of Botrytis spp.</title>
        <authorList>
            <person name="Valero-Jimenez C.A."/>
            <person name="Tapia P."/>
            <person name="Veloso J."/>
            <person name="Silva-Moreno E."/>
            <person name="Staats M."/>
            <person name="Valdes J.H."/>
            <person name="Van Kan J.A.L."/>
        </authorList>
    </citation>
    <scope>NUCLEOTIDE SEQUENCE [LARGE SCALE GENOMIC DNA]</scope>
    <source>
        <strain evidence="1 2">MUCL435</strain>
    </source>
</reference>
<proteinExistence type="predicted"/>
<gene>
    <name evidence="1" type="ORF">BGAL_0573g00030</name>
</gene>